<dbReference type="Pfam" id="PF00488">
    <property type="entry name" value="MutS_V"/>
    <property type="match status" value="1"/>
</dbReference>
<comment type="caution">
    <text evidence="5">The sequence shown here is derived from an EMBL/GenBank/DDBJ whole genome shotgun (WGS) entry which is preliminary data.</text>
</comment>
<dbReference type="GO" id="GO:0005524">
    <property type="term" value="F:ATP binding"/>
    <property type="evidence" value="ECO:0007669"/>
    <property type="project" value="UniProtKB-KW"/>
</dbReference>
<dbReference type="InterPro" id="IPR000432">
    <property type="entry name" value="DNA_mismatch_repair_MutS_C"/>
</dbReference>
<dbReference type="GO" id="GO:0005829">
    <property type="term" value="C:cytosol"/>
    <property type="evidence" value="ECO:0007669"/>
    <property type="project" value="TreeGrafter"/>
</dbReference>
<reference evidence="5 6" key="1">
    <citation type="submission" date="2020-04" db="EMBL/GenBank/DDBJ databases">
        <title>Gordonia sp. nov. TBRC 11910.</title>
        <authorList>
            <person name="Suriyachadkun C."/>
        </authorList>
    </citation>
    <scope>NUCLEOTIDE SEQUENCE [LARGE SCALE GENOMIC DNA]</scope>
    <source>
        <strain evidence="5 6">TBRC 11910</strain>
    </source>
</reference>
<evidence type="ECO:0000256" key="1">
    <source>
        <dbReference type="ARBA" id="ARBA00022741"/>
    </source>
</evidence>
<dbReference type="RefSeq" id="WP_170196988.1">
    <property type="nucleotide sequence ID" value="NZ_JABBNB010000036.1"/>
</dbReference>
<keyword evidence="1" id="KW-0547">Nucleotide-binding</keyword>
<dbReference type="Proteomes" id="UP000550729">
    <property type="component" value="Unassembled WGS sequence"/>
</dbReference>
<dbReference type="SUPFAM" id="SSF52540">
    <property type="entry name" value="P-loop containing nucleoside triphosphate hydrolases"/>
    <property type="match status" value="1"/>
</dbReference>
<sequence length="493" mass="53445">MNTRLLFADHDVDLDGRAPDGAGEVIRDLGLQPIIHTMADEDAYLHGVVAAQLLAMQTDLAVITYRHAGIDDALMNVDSVRDMYQRATAALDELRHHALAAQGRVGAEHHVRRSLAIVSVLSEHLRSLVAQARSTYGSFTSPAFGGFCSRLAATFDEQYLAELRAHLRELDFEHGILLSARLADGGQSTDYAVRTAVHHSVVQRARRRSAHFRLDPDDVHAGQILDRLRTRALHRVAGALADSAAELQRFFQALRYETAFYLGAINLHRALRQTSAPVCYPQPKPVGSQVFTCRNLCDAGLVLSRRDRVVGNDVVADGAALIMITGANQGGKSTFLRSVGAAQLMMQAGLPVTATSMAADVRTSLATHFTREEDVTSVSGKLDEELARLSRIVDGLTPASLLLFNESFASTNEREGATIAAGIVAALTDAGHRVLFVTHMYELAAGFYAAGTGLFLRAERTDAGERTFRILTGSPRPTSYGADLYREIFGTPG</sequence>
<keyword evidence="3" id="KW-0238">DNA-binding</keyword>
<feature type="domain" description="DNA mismatch repair proteins mutS family" evidence="4">
    <location>
        <begin position="319"/>
        <end position="490"/>
    </location>
</feature>
<dbReference type="InterPro" id="IPR027417">
    <property type="entry name" value="P-loop_NTPase"/>
</dbReference>
<evidence type="ECO:0000256" key="3">
    <source>
        <dbReference type="ARBA" id="ARBA00023125"/>
    </source>
</evidence>
<evidence type="ECO:0000259" key="4">
    <source>
        <dbReference type="SMART" id="SM00534"/>
    </source>
</evidence>
<dbReference type="GO" id="GO:0030983">
    <property type="term" value="F:mismatched DNA binding"/>
    <property type="evidence" value="ECO:0007669"/>
    <property type="project" value="InterPro"/>
</dbReference>
<dbReference type="GO" id="GO:0006298">
    <property type="term" value="P:mismatch repair"/>
    <property type="evidence" value="ECO:0007669"/>
    <property type="project" value="InterPro"/>
</dbReference>
<dbReference type="InterPro" id="IPR045076">
    <property type="entry name" value="MutS"/>
</dbReference>
<evidence type="ECO:0000313" key="6">
    <source>
        <dbReference type="Proteomes" id="UP000550729"/>
    </source>
</evidence>
<dbReference type="AlphaFoldDB" id="A0A848L219"/>
<keyword evidence="2" id="KW-0067">ATP-binding</keyword>
<dbReference type="Gene3D" id="3.40.50.300">
    <property type="entry name" value="P-loop containing nucleotide triphosphate hydrolases"/>
    <property type="match status" value="1"/>
</dbReference>
<name>A0A848L219_9ACTN</name>
<dbReference type="PANTHER" id="PTHR11361">
    <property type="entry name" value="DNA MISMATCH REPAIR PROTEIN MUTS FAMILY MEMBER"/>
    <property type="match status" value="1"/>
</dbReference>
<evidence type="ECO:0000313" key="5">
    <source>
        <dbReference type="EMBL" id="NMO04482.1"/>
    </source>
</evidence>
<dbReference type="PANTHER" id="PTHR11361:SF34">
    <property type="entry name" value="DNA MISMATCH REPAIR PROTEIN MSH1, MITOCHONDRIAL"/>
    <property type="match status" value="1"/>
</dbReference>
<dbReference type="EMBL" id="JABBNB010000036">
    <property type="protein sequence ID" value="NMO04482.1"/>
    <property type="molecule type" value="Genomic_DNA"/>
</dbReference>
<accession>A0A848L219</accession>
<protein>
    <submittedName>
        <fullName evidence="5">DNA mismatch repair protein MutS</fullName>
    </submittedName>
</protein>
<gene>
    <name evidence="5" type="ORF">HH308_25005</name>
</gene>
<proteinExistence type="predicted"/>
<keyword evidence="6" id="KW-1185">Reference proteome</keyword>
<dbReference type="SMART" id="SM00534">
    <property type="entry name" value="MUTSac"/>
    <property type="match status" value="1"/>
</dbReference>
<evidence type="ECO:0000256" key="2">
    <source>
        <dbReference type="ARBA" id="ARBA00022840"/>
    </source>
</evidence>
<dbReference type="GO" id="GO:0140664">
    <property type="term" value="F:ATP-dependent DNA damage sensor activity"/>
    <property type="evidence" value="ECO:0007669"/>
    <property type="project" value="InterPro"/>
</dbReference>
<organism evidence="5 6">
    <name type="scientific">Gordonia asplenii</name>
    <dbReference type="NCBI Taxonomy" id="2725283"/>
    <lineage>
        <taxon>Bacteria</taxon>
        <taxon>Bacillati</taxon>
        <taxon>Actinomycetota</taxon>
        <taxon>Actinomycetes</taxon>
        <taxon>Mycobacteriales</taxon>
        <taxon>Gordoniaceae</taxon>
        <taxon>Gordonia</taxon>
    </lineage>
</organism>